<dbReference type="GO" id="GO:0061799">
    <property type="term" value="F:cyclic pyranopterin monophosphate synthase activity"/>
    <property type="evidence" value="ECO:0007669"/>
    <property type="project" value="TreeGrafter"/>
</dbReference>
<feature type="binding site" evidence="12">
    <location>
        <position position="21"/>
    </location>
    <ligand>
        <name>[4Fe-4S] cluster</name>
        <dbReference type="ChEBI" id="CHEBI:49883"/>
        <label>1</label>
        <note>4Fe-4S-S-AdoMet</note>
    </ligand>
</feature>
<comment type="cofactor">
    <cofactor evidence="12">
        <name>[4Fe-4S] cluster</name>
        <dbReference type="ChEBI" id="CHEBI:49883"/>
    </cofactor>
    <text evidence="12">Binds 2 [4Fe-4S] clusters. Binds 1 [4Fe-4S] cluster coordinated with 3 cysteines and an exchangeable S-adenosyl-L-methionine and 1 [4Fe-4S] cluster coordinated with 3 cysteines and the GTP-derived substrate.</text>
</comment>
<dbReference type="GO" id="GO:0005525">
    <property type="term" value="F:GTP binding"/>
    <property type="evidence" value="ECO:0007669"/>
    <property type="project" value="UniProtKB-UniRule"/>
</dbReference>
<organism evidence="15 17">
    <name type="scientific">Aliarcobacter thereius</name>
    <dbReference type="NCBI Taxonomy" id="544718"/>
    <lineage>
        <taxon>Bacteria</taxon>
        <taxon>Pseudomonadati</taxon>
        <taxon>Campylobacterota</taxon>
        <taxon>Epsilonproteobacteria</taxon>
        <taxon>Campylobacterales</taxon>
        <taxon>Arcobacteraceae</taxon>
        <taxon>Aliarcobacter</taxon>
    </lineage>
</organism>
<feature type="domain" description="Radical SAM core" evidence="14">
    <location>
        <begin position="5"/>
        <end position="228"/>
    </location>
</feature>
<evidence type="ECO:0000256" key="9">
    <source>
        <dbReference type="ARBA" id="ARBA00023150"/>
    </source>
</evidence>
<gene>
    <name evidence="12 15" type="primary">moaA</name>
    <name evidence="15" type="ORF">AAX29_00819</name>
    <name evidence="16" type="ORF">FE246_01240</name>
</gene>
<keyword evidence="6 12" id="KW-0408">Iron</keyword>
<dbReference type="SFLD" id="SFLDG01067">
    <property type="entry name" value="SPASM/twitch_domain_containing"/>
    <property type="match status" value="1"/>
</dbReference>
<dbReference type="Pfam" id="PF04055">
    <property type="entry name" value="Radical_SAM"/>
    <property type="match status" value="1"/>
</dbReference>
<dbReference type="PANTHER" id="PTHR22960:SF0">
    <property type="entry name" value="MOLYBDENUM COFACTOR BIOSYNTHESIS PROTEIN 1"/>
    <property type="match status" value="1"/>
</dbReference>
<dbReference type="SFLD" id="SFLDS00029">
    <property type="entry name" value="Radical_SAM"/>
    <property type="match status" value="1"/>
</dbReference>
<dbReference type="InterPro" id="IPR010505">
    <property type="entry name" value="MoaA_twitch"/>
</dbReference>
<feature type="compositionally biased region" description="Basic and acidic residues" evidence="13">
    <location>
        <begin position="301"/>
        <end position="313"/>
    </location>
</feature>
<dbReference type="STRING" id="544718.AAX25_00265"/>
<dbReference type="CDD" id="cd21117">
    <property type="entry name" value="Twitch_MoaA"/>
    <property type="match status" value="1"/>
</dbReference>
<sequence length="323" mass="37041">MLIDGFGRKHDYLRVSVTERCNFRCQYCMPQKPFSWVPKENLLSYEDMFKFIKVGIDEGIKKVRITGGEPLIRDNLDYFIKLISDYKNDIDLALTTNAYLLPQMAQKLKDAGLKRINISLDTLNKDRAEKIAQKDVLGTVLKGIEKAKEVGLKIKINCVPLKGINDIDIIDVLEFGKKNSFPVRYIEFMENSFAKTTAKGLNSNEILEIISKKYKNIEKVPRDTSSPAQYYKLEDGYEFGIIEPHKDDFCSSCNRIRLTAEGFLIPCLYFEDAMSIKDAIRANDVEKAAEILKKVLQNKPEKNRWSNKSDNEVSQRAFYETGG</sequence>
<feature type="binding site" evidence="12">
    <location>
        <position position="25"/>
    </location>
    <ligand>
        <name>[4Fe-4S] cluster</name>
        <dbReference type="ChEBI" id="CHEBI:49883"/>
        <label>1</label>
        <note>4Fe-4S-S-AdoMet</note>
    </ligand>
</feature>
<reference evidence="17" key="2">
    <citation type="submission" date="2015-05" db="EMBL/GenBank/DDBJ databases">
        <authorList>
            <person name="Rovetto F."/>
            <person name="Cocolin L."/>
            <person name="Illeghems K."/>
            <person name="Van Nieuwerburgh F."/>
            <person name="Houf K."/>
        </authorList>
    </citation>
    <scope>NUCLEOTIDE SEQUENCE [LARGE SCALE GENOMIC DNA]</scope>
    <source>
        <strain evidence="17">DU22</strain>
    </source>
</reference>
<dbReference type="PATRIC" id="fig|544718.43.peg.261"/>
<dbReference type="OrthoDB" id="9763993at2"/>
<keyword evidence="7 12" id="KW-0411">Iron-sulfur</keyword>
<comment type="subunit">
    <text evidence="12">Monomer and homodimer.</text>
</comment>
<evidence type="ECO:0000259" key="14">
    <source>
        <dbReference type="PROSITE" id="PS51918"/>
    </source>
</evidence>
<evidence type="ECO:0000256" key="13">
    <source>
        <dbReference type="SAM" id="MobiDB-lite"/>
    </source>
</evidence>
<dbReference type="NCBIfam" id="TIGR02666">
    <property type="entry name" value="moaA"/>
    <property type="match status" value="1"/>
</dbReference>
<dbReference type="CDD" id="cd01335">
    <property type="entry name" value="Radical_SAM"/>
    <property type="match status" value="1"/>
</dbReference>
<dbReference type="GO" id="GO:0051539">
    <property type="term" value="F:4 iron, 4 sulfur cluster binding"/>
    <property type="evidence" value="ECO:0007669"/>
    <property type="project" value="UniProtKB-UniRule"/>
</dbReference>
<evidence type="ECO:0000313" key="16">
    <source>
        <dbReference type="EMBL" id="TLS73138.1"/>
    </source>
</evidence>
<comment type="function">
    <text evidence="12">Catalyzes the cyclization of GTP to (8S)-3',8-cyclo-7,8-dihydroguanosine 5'-triphosphate.</text>
</comment>
<evidence type="ECO:0000256" key="2">
    <source>
        <dbReference type="ARBA" id="ARBA00022485"/>
    </source>
</evidence>
<evidence type="ECO:0000313" key="15">
    <source>
        <dbReference type="EMBL" id="OCL99769.1"/>
    </source>
</evidence>
<dbReference type="EC" id="4.1.99.22" evidence="1 12"/>
<evidence type="ECO:0000313" key="17">
    <source>
        <dbReference type="Proteomes" id="UP000093281"/>
    </source>
</evidence>
<dbReference type="AlphaFoldDB" id="A0A1C0B842"/>
<keyword evidence="5 12" id="KW-0547">Nucleotide-binding</keyword>
<evidence type="ECO:0000256" key="5">
    <source>
        <dbReference type="ARBA" id="ARBA00022741"/>
    </source>
</evidence>
<feature type="binding site" evidence="12">
    <location>
        <position position="250"/>
    </location>
    <ligand>
        <name>[4Fe-4S] cluster</name>
        <dbReference type="ChEBI" id="CHEBI:49883"/>
        <label>2</label>
        <note>4Fe-4S-substrate</note>
    </ligand>
</feature>
<feature type="binding site" evidence="12">
    <location>
        <begin position="255"/>
        <end position="257"/>
    </location>
    <ligand>
        <name>GTP</name>
        <dbReference type="ChEBI" id="CHEBI:37565"/>
    </ligand>
</feature>
<evidence type="ECO:0000256" key="4">
    <source>
        <dbReference type="ARBA" id="ARBA00022723"/>
    </source>
</evidence>
<dbReference type="UniPathway" id="UPA00344"/>
<dbReference type="InterPro" id="IPR006638">
    <property type="entry name" value="Elp3/MiaA/NifB-like_rSAM"/>
</dbReference>
<dbReference type="InterPro" id="IPR000385">
    <property type="entry name" value="MoaA_NifB_PqqE_Fe-S-bd_CS"/>
</dbReference>
<dbReference type="InterPro" id="IPR007197">
    <property type="entry name" value="rSAM"/>
</dbReference>
<dbReference type="SFLD" id="SFLDG01386">
    <property type="entry name" value="main_SPASM_domain-containing"/>
    <property type="match status" value="1"/>
</dbReference>
<feature type="binding site" evidence="12">
    <location>
        <position position="119"/>
    </location>
    <ligand>
        <name>S-adenosyl-L-methionine</name>
        <dbReference type="ChEBI" id="CHEBI:59789"/>
    </ligand>
</feature>
<reference evidence="16 18" key="3">
    <citation type="submission" date="2019-05" db="EMBL/GenBank/DDBJ databases">
        <title>Arcobacter cibarius and Arcobacter thereius providing challenges in identification an antibiotic susceptibility and Quinolone resistance.</title>
        <authorList>
            <person name="Busch A."/>
            <person name="Hanel I."/>
            <person name="Hotzel H."/>
            <person name="Tomaso H."/>
        </authorList>
    </citation>
    <scope>NUCLEOTIDE SEQUENCE [LARGE SCALE GENOMIC DNA]</scope>
    <source>
        <strain evidence="16 18">17CS1191_2</strain>
    </source>
</reference>
<evidence type="ECO:0000256" key="10">
    <source>
        <dbReference type="ARBA" id="ARBA00023239"/>
    </source>
</evidence>
<dbReference type="GO" id="GO:0006777">
    <property type="term" value="P:Mo-molybdopterin cofactor biosynthetic process"/>
    <property type="evidence" value="ECO:0007669"/>
    <property type="project" value="UniProtKB-UniRule"/>
</dbReference>
<feature type="binding site" evidence="12">
    <location>
        <position position="14"/>
    </location>
    <ligand>
        <name>GTP</name>
        <dbReference type="ChEBI" id="CHEBI:37565"/>
    </ligand>
</feature>
<dbReference type="Proteomes" id="UP000093281">
    <property type="component" value="Unassembled WGS sequence"/>
</dbReference>
<evidence type="ECO:0000256" key="11">
    <source>
        <dbReference type="ARBA" id="ARBA00048697"/>
    </source>
</evidence>
<dbReference type="PANTHER" id="PTHR22960">
    <property type="entry name" value="MOLYBDOPTERIN COFACTOR SYNTHESIS PROTEIN A"/>
    <property type="match status" value="1"/>
</dbReference>
<dbReference type="InterPro" id="IPR058240">
    <property type="entry name" value="rSAM_sf"/>
</dbReference>
<dbReference type="HAMAP" id="MF_01225_B">
    <property type="entry name" value="MoaA_B"/>
    <property type="match status" value="1"/>
</dbReference>
<dbReference type="RefSeq" id="WP_066181118.1">
    <property type="nucleotide sequence ID" value="NZ_LCUJ01000002.1"/>
</dbReference>
<dbReference type="SUPFAM" id="SSF102114">
    <property type="entry name" value="Radical SAM enzymes"/>
    <property type="match status" value="1"/>
</dbReference>
<feature type="binding site" evidence="12">
    <location>
        <position position="155"/>
    </location>
    <ligand>
        <name>GTP</name>
        <dbReference type="ChEBI" id="CHEBI:37565"/>
    </ligand>
</feature>
<dbReference type="InterPro" id="IPR013785">
    <property type="entry name" value="Aldolase_TIM"/>
</dbReference>
<dbReference type="InterPro" id="IPR013483">
    <property type="entry name" value="MoaA"/>
</dbReference>
<comment type="similarity">
    <text evidence="12">Belongs to the radical SAM superfamily. MoaA family.</text>
</comment>
<feature type="binding site" evidence="12">
    <location>
        <position position="27"/>
    </location>
    <ligand>
        <name>S-adenosyl-L-methionine</name>
        <dbReference type="ChEBI" id="CHEBI:59789"/>
    </ligand>
</feature>
<dbReference type="GO" id="GO:0061798">
    <property type="term" value="F:GTP 3',8'-cyclase activity"/>
    <property type="evidence" value="ECO:0007669"/>
    <property type="project" value="UniProtKB-UniRule"/>
</dbReference>
<feature type="binding site" evidence="12">
    <location>
        <position position="267"/>
    </location>
    <ligand>
        <name>[4Fe-4S] cluster</name>
        <dbReference type="ChEBI" id="CHEBI:49883"/>
        <label>2</label>
        <note>4Fe-4S-substrate</note>
    </ligand>
</feature>
<keyword evidence="2 12" id="KW-0004">4Fe-4S</keyword>
<evidence type="ECO:0000256" key="7">
    <source>
        <dbReference type="ARBA" id="ARBA00023014"/>
    </source>
</evidence>
<feature type="binding site" evidence="12">
    <location>
        <position position="28"/>
    </location>
    <ligand>
        <name>[4Fe-4S] cluster</name>
        <dbReference type="ChEBI" id="CHEBI:49883"/>
        <label>1</label>
        <note>4Fe-4S-S-AdoMet</note>
    </ligand>
</feature>
<evidence type="ECO:0000256" key="1">
    <source>
        <dbReference type="ARBA" id="ARBA00012167"/>
    </source>
</evidence>
<feature type="binding site" evidence="12">
    <location>
        <position position="253"/>
    </location>
    <ligand>
        <name>[4Fe-4S] cluster</name>
        <dbReference type="ChEBI" id="CHEBI:49883"/>
        <label>2</label>
        <note>4Fe-4S-substrate</note>
    </ligand>
</feature>
<feature type="binding site" evidence="12">
    <location>
        <position position="64"/>
    </location>
    <ligand>
        <name>GTP</name>
        <dbReference type="ChEBI" id="CHEBI:37565"/>
    </ligand>
</feature>
<feature type="binding site" evidence="12">
    <location>
        <position position="68"/>
    </location>
    <ligand>
        <name>S-adenosyl-L-methionine</name>
        <dbReference type="ChEBI" id="CHEBI:59789"/>
    </ligand>
</feature>
<dbReference type="GO" id="GO:0046872">
    <property type="term" value="F:metal ion binding"/>
    <property type="evidence" value="ECO:0007669"/>
    <property type="project" value="UniProtKB-KW"/>
</dbReference>
<keyword evidence="8 12" id="KW-0342">GTP-binding</keyword>
<keyword evidence="4 12" id="KW-0479">Metal-binding</keyword>
<dbReference type="InterPro" id="IPR040064">
    <property type="entry name" value="MoaA-like"/>
</dbReference>
<dbReference type="Gene3D" id="3.20.20.70">
    <property type="entry name" value="Aldolase class I"/>
    <property type="match status" value="1"/>
</dbReference>
<keyword evidence="10 12" id="KW-0456">Lyase</keyword>
<protein>
    <recommendedName>
        <fullName evidence="1 12">GTP 3',8-cyclase</fullName>
        <ecNumber evidence="1 12">4.1.99.22</ecNumber>
    </recommendedName>
    <alternativeName>
        <fullName evidence="12">Molybdenum cofactor biosynthesis protein A</fullName>
    </alternativeName>
</protein>
<dbReference type="EMBL" id="LCUJ01000002">
    <property type="protein sequence ID" value="OCL99769.1"/>
    <property type="molecule type" value="Genomic_DNA"/>
</dbReference>
<feature type="binding site" evidence="12">
    <location>
        <position position="189"/>
    </location>
    <ligand>
        <name>S-adenosyl-L-methionine</name>
        <dbReference type="ChEBI" id="CHEBI:59789"/>
    </ligand>
</feature>
<evidence type="ECO:0000256" key="8">
    <source>
        <dbReference type="ARBA" id="ARBA00023134"/>
    </source>
</evidence>
<accession>A0A1C0B842</accession>
<dbReference type="InterPro" id="IPR050105">
    <property type="entry name" value="MoCo_biosynth_MoaA/MoaC"/>
</dbReference>
<dbReference type="Pfam" id="PF06463">
    <property type="entry name" value="Mob_synth_C"/>
    <property type="match status" value="1"/>
</dbReference>
<proteinExistence type="inferred from homology"/>
<evidence type="ECO:0000313" key="18">
    <source>
        <dbReference type="Proteomes" id="UP000308001"/>
    </source>
</evidence>
<dbReference type="EMBL" id="VBUF01000001">
    <property type="protein sequence ID" value="TLS73138.1"/>
    <property type="molecule type" value="Genomic_DNA"/>
</dbReference>
<feature type="region of interest" description="Disordered" evidence="13">
    <location>
        <begin position="301"/>
        <end position="323"/>
    </location>
</feature>
<dbReference type="PROSITE" id="PS01305">
    <property type="entry name" value="MOAA_NIFB_PQQE"/>
    <property type="match status" value="1"/>
</dbReference>
<dbReference type="SMART" id="SM00729">
    <property type="entry name" value="Elp3"/>
    <property type="match status" value="1"/>
</dbReference>
<name>A0A1C0B842_9BACT</name>
<feature type="binding site" evidence="12">
    <location>
        <position position="95"/>
    </location>
    <ligand>
        <name>GTP</name>
        <dbReference type="ChEBI" id="CHEBI:37565"/>
    </ligand>
</feature>
<dbReference type="Proteomes" id="UP000308001">
    <property type="component" value="Unassembled WGS sequence"/>
</dbReference>
<evidence type="ECO:0000256" key="6">
    <source>
        <dbReference type="ARBA" id="ARBA00023004"/>
    </source>
</evidence>
<comment type="catalytic activity">
    <reaction evidence="11 12">
        <text>GTP + AH2 + S-adenosyl-L-methionine = (8S)-3',8-cyclo-7,8-dihydroguanosine 5'-triphosphate + 5'-deoxyadenosine + L-methionine + A + H(+)</text>
        <dbReference type="Rhea" id="RHEA:49576"/>
        <dbReference type="ChEBI" id="CHEBI:13193"/>
        <dbReference type="ChEBI" id="CHEBI:15378"/>
        <dbReference type="ChEBI" id="CHEBI:17319"/>
        <dbReference type="ChEBI" id="CHEBI:17499"/>
        <dbReference type="ChEBI" id="CHEBI:37565"/>
        <dbReference type="ChEBI" id="CHEBI:57844"/>
        <dbReference type="ChEBI" id="CHEBI:59789"/>
        <dbReference type="ChEBI" id="CHEBI:131766"/>
        <dbReference type="EC" id="4.1.99.22"/>
    </reaction>
</comment>
<reference evidence="15" key="1">
    <citation type="submission" date="2015-05" db="EMBL/GenBank/DDBJ databases">
        <authorList>
            <person name="Wang D.B."/>
            <person name="Wang M."/>
        </authorList>
    </citation>
    <scope>NUCLEOTIDE SEQUENCE [LARGE SCALE GENOMIC DNA]</scope>
    <source>
        <strain evidence="15">DU22</strain>
    </source>
</reference>
<dbReference type="SFLD" id="SFLDG01383">
    <property type="entry name" value="cyclic_pyranopterin_phosphate"/>
    <property type="match status" value="1"/>
</dbReference>
<evidence type="ECO:0000256" key="3">
    <source>
        <dbReference type="ARBA" id="ARBA00022691"/>
    </source>
</evidence>
<comment type="caution">
    <text evidence="15">The sequence shown here is derived from an EMBL/GenBank/DDBJ whole genome shotgun (WGS) entry which is preliminary data.</text>
</comment>
<keyword evidence="3 12" id="KW-0949">S-adenosyl-L-methionine</keyword>
<dbReference type="PROSITE" id="PS51918">
    <property type="entry name" value="RADICAL_SAM"/>
    <property type="match status" value="1"/>
</dbReference>
<dbReference type="GO" id="GO:1904047">
    <property type="term" value="F:S-adenosyl-L-methionine binding"/>
    <property type="evidence" value="ECO:0007669"/>
    <property type="project" value="UniProtKB-UniRule"/>
</dbReference>
<evidence type="ECO:0000256" key="12">
    <source>
        <dbReference type="HAMAP-Rule" id="MF_01225"/>
    </source>
</evidence>
<comment type="pathway">
    <text evidence="12">Cofactor biosynthesis; molybdopterin biosynthesis.</text>
</comment>
<keyword evidence="9 12" id="KW-0501">Molybdenum cofactor biosynthesis</keyword>